<dbReference type="InterPro" id="IPR002933">
    <property type="entry name" value="Peptidase_M20"/>
</dbReference>
<gene>
    <name evidence="2" type="ORF">J2Z76_000132</name>
</gene>
<keyword evidence="3" id="KW-1185">Reference proteome</keyword>
<dbReference type="InterPro" id="IPR011650">
    <property type="entry name" value="Peptidase_M20_dimer"/>
</dbReference>
<protein>
    <submittedName>
        <fullName evidence="2">Amidohydrolase</fullName>
        <ecNumber evidence="2">3.5.1.-</ecNumber>
    </submittedName>
</protein>
<reference evidence="2 3" key="1">
    <citation type="submission" date="2021-03" db="EMBL/GenBank/DDBJ databases">
        <title>Genomic Encyclopedia of Type Strains, Phase IV (KMG-IV): sequencing the most valuable type-strain genomes for metagenomic binning, comparative biology and taxonomic classification.</title>
        <authorList>
            <person name="Goeker M."/>
        </authorList>
    </citation>
    <scope>NUCLEOTIDE SEQUENCE [LARGE SCALE GENOMIC DNA]</scope>
    <source>
        <strain evidence="2 3">DSM 24004</strain>
    </source>
</reference>
<dbReference type="Pfam" id="PF07687">
    <property type="entry name" value="M20_dimer"/>
    <property type="match status" value="1"/>
</dbReference>
<evidence type="ECO:0000313" key="3">
    <source>
        <dbReference type="Proteomes" id="UP001519342"/>
    </source>
</evidence>
<name>A0ABS4G9D0_9FIRM</name>
<feature type="domain" description="Peptidase M20 dimerisation" evidence="1">
    <location>
        <begin position="191"/>
        <end position="283"/>
    </location>
</feature>
<dbReference type="EMBL" id="JAGGKS010000001">
    <property type="protein sequence ID" value="MBP1924279.1"/>
    <property type="molecule type" value="Genomic_DNA"/>
</dbReference>
<dbReference type="PANTHER" id="PTHR11014">
    <property type="entry name" value="PEPTIDASE M20 FAMILY MEMBER"/>
    <property type="match status" value="1"/>
</dbReference>
<evidence type="ECO:0000259" key="1">
    <source>
        <dbReference type="Pfam" id="PF07687"/>
    </source>
</evidence>
<sequence>MDLDKIIKKYKLDKEIIEIRRHIHQNPELSEMENETTKYICGKLDEWNIEHIKGVANTGVVAIIRGNQPGNTVAIRGDIDALPICEETNLDFASINKGIMHACGHDSHVSILLITARIISLLKEELKGNVKFFFQPAEETIGGAERMIKDGCMENPKVDYVLGLHVDPTYDAGIVGIRYGKMYAASDIIDLNIRGKSAHGAHPNEGIDTISVTANIINTVQTVISRNVSPLNSAVCTFGMIKGGTVRNQIADNTRLEGITRTLDQETRLSVREKIRAICENVGRAMGAQIEFNVTESYSPLVNNDEVTSLVEMNAKALVGEKNVVLEEFPDLSCEDFSYFAMNKPACYFHLGCYNQQNGPRVDLHHPKFTIDEKCMIIGVKLQVENVVSLLNKGV</sequence>
<keyword evidence="2" id="KW-0378">Hydrolase</keyword>
<dbReference type="PIRSF" id="PIRSF005962">
    <property type="entry name" value="Pept_M20D_amidohydro"/>
    <property type="match status" value="1"/>
</dbReference>
<dbReference type="Gene3D" id="3.30.70.360">
    <property type="match status" value="1"/>
</dbReference>
<dbReference type="Gene3D" id="3.40.630.10">
    <property type="entry name" value="Zn peptidases"/>
    <property type="match status" value="1"/>
</dbReference>
<dbReference type="EC" id="3.5.1.-" evidence="2"/>
<organism evidence="2 3">
    <name type="scientific">Sedimentibacter acidaminivorans</name>
    <dbReference type="NCBI Taxonomy" id="913099"/>
    <lineage>
        <taxon>Bacteria</taxon>
        <taxon>Bacillati</taxon>
        <taxon>Bacillota</taxon>
        <taxon>Tissierellia</taxon>
        <taxon>Sedimentibacter</taxon>
    </lineage>
</organism>
<dbReference type="Proteomes" id="UP001519342">
    <property type="component" value="Unassembled WGS sequence"/>
</dbReference>
<dbReference type="GO" id="GO:0016787">
    <property type="term" value="F:hydrolase activity"/>
    <property type="evidence" value="ECO:0007669"/>
    <property type="project" value="UniProtKB-KW"/>
</dbReference>
<evidence type="ECO:0000313" key="2">
    <source>
        <dbReference type="EMBL" id="MBP1924279.1"/>
    </source>
</evidence>
<dbReference type="SUPFAM" id="SSF53187">
    <property type="entry name" value="Zn-dependent exopeptidases"/>
    <property type="match status" value="1"/>
</dbReference>
<comment type="caution">
    <text evidence="2">The sequence shown here is derived from an EMBL/GenBank/DDBJ whole genome shotgun (WGS) entry which is preliminary data.</text>
</comment>
<accession>A0ABS4G9D0</accession>
<dbReference type="InterPro" id="IPR036264">
    <property type="entry name" value="Bact_exopeptidase_dim_dom"/>
</dbReference>
<dbReference type="NCBIfam" id="TIGR01891">
    <property type="entry name" value="amidohydrolases"/>
    <property type="match status" value="1"/>
</dbReference>
<proteinExistence type="predicted"/>
<dbReference type="Pfam" id="PF01546">
    <property type="entry name" value="Peptidase_M20"/>
    <property type="match status" value="1"/>
</dbReference>
<dbReference type="SUPFAM" id="SSF55031">
    <property type="entry name" value="Bacterial exopeptidase dimerisation domain"/>
    <property type="match status" value="1"/>
</dbReference>
<dbReference type="RefSeq" id="WP_209510056.1">
    <property type="nucleotide sequence ID" value="NZ_JAGGKS010000001.1"/>
</dbReference>
<dbReference type="PANTHER" id="PTHR11014:SF63">
    <property type="entry name" value="METALLOPEPTIDASE, PUTATIVE (AFU_ORTHOLOGUE AFUA_6G09600)-RELATED"/>
    <property type="match status" value="1"/>
</dbReference>
<dbReference type="InterPro" id="IPR017439">
    <property type="entry name" value="Amidohydrolase"/>
</dbReference>